<keyword evidence="3" id="KW-1185">Reference proteome</keyword>
<organism evidence="2 3">
    <name type="scientific">Phellinidium pouzarii</name>
    <dbReference type="NCBI Taxonomy" id="167371"/>
    <lineage>
        <taxon>Eukaryota</taxon>
        <taxon>Fungi</taxon>
        <taxon>Dikarya</taxon>
        <taxon>Basidiomycota</taxon>
        <taxon>Agaricomycotina</taxon>
        <taxon>Agaricomycetes</taxon>
        <taxon>Hymenochaetales</taxon>
        <taxon>Hymenochaetaceae</taxon>
        <taxon>Phellinidium</taxon>
    </lineage>
</organism>
<proteinExistence type="predicted"/>
<dbReference type="Proteomes" id="UP000308199">
    <property type="component" value="Unassembled WGS sequence"/>
</dbReference>
<accession>A0A4S4KZ94</accession>
<feature type="region of interest" description="Disordered" evidence="1">
    <location>
        <begin position="15"/>
        <end position="84"/>
    </location>
</feature>
<dbReference type="AlphaFoldDB" id="A0A4S4KZ94"/>
<sequence>MDHLDPFFGTYPTTPHLRPIALPETGSPAPPTLPGYANSGYGPGSSSRSRPMSLPPASHGTSLGIYGIPSPPASPSSGPAMHPLLRGSVEGSVPLIYNILFSPSAHGSRAVRLSGGARLSSH</sequence>
<dbReference type="EMBL" id="SGPK01000412">
    <property type="protein sequence ID" value="THH03791.1"/>
    <property type="molecule type" value="Genomic_DNA"/>
</dbReference>
<evidence type="ECO:0000313" key="3">
    <source>
        <dbReference type="Proteomes" id="UP000308199"/>
    </source>
</evidence>
<reference evidence="2 3" key="1">
    <citation type="submission" date="2019-02" db="EMBL/GenBank/DDBJ databases">
        <title>Genome sequencing of the rare red list fungi Phellinidium pouzarii.</title>
        <authorList>
            <person name="Buettner E."/>
            <person name="Kellner H."/>
        </authorList>
    </citation>
    <scope>NUCLEOTIDE SEQUENCE [LARGE SCALE GENOMIC DNA]</scope>
    <source>
        <strain evidence="2 3">DSM 108285</strain>
    </source>
</reference>
<feature type="compositionally biased region" description="Low complexity" evidence="1">
    <location>
        <begin position="44"/>
        <end position="58"/>
    </location>
</feature>
<evidence type="ECO:0000313" key="2">
    <source>
        <dbReference type="EMBL" id="THH03791.1"/>
    </source>
</evidence>
<name>A0A4S4KZ94_9AGAM</name>
<protein>
    <submittedName>
        <fullName evidence="2">Uncharacterized protein</fullName>
    </submittedName>
</protein>
<comment type="caution">
    <text evidence="2">The sequence shown here is derived from an EMBL/GenBank/DDBJ whole genome shotgun (WGS) entry which is preliminary data.</text>
</comment>
<gene>
    <name evidence="2" type="ORF">EW145_g6001</name>
</gene>
<feature type="non-terminal residue" evidence="2">
    <location>
        <position position="122"/>
    </location>
</feature>
<evidence type="ECO:0000256" key="1">
    <source>
        <dbReference type="SAM" id="MobiDB-lite"/>
    </source>
</evidence>